<dbReference type="GO" id="GO:0019858">
    <property type="term" value="P:cytosine metabolic process"/>
    <property type="evidence" value="ECO:0007669"/>
    <property type="project" value="UniProtKB-ARBA"/>
</dbReference>
<dbReference type="GO" id="GO:0005634">
    <property type="term" value="C:nucleus"/>
    <property type="evidence" value="ECO:0007669"/>
    <property type="project" value="UniProtKB-SubCell"/>
</dbReference>
<dbReference type="SUPFAM" id="SSF53927">
    <property type="entry name" value="Cytidine deaminase-like"/>
    <property type="match status" value="1"/>
</dbReference>
<keyword evidence="8" id="KW-0378">Hydrolase</keyword>
<reference evidence="19" key="2">
    <citation type="submission" date="2020-04" db="EMBL/GenBank/DDBJ databases">
        <authorList>
            <consortium name="NCBI Genome Project"/>
        </authorList>
    </citation>
    <scope>NUCLEOTIDE SEQUENCE</scope>
    <source>
        <strain evidence="19">CBS 342.82</strain>
    </source>
</reference>
<dbReference type="PANTHER" id="PTHR11079">
    <property type="entry name" value="CYTOSINE DEAMINASE FAMILY MEMBER"/>
    <property type="match status" value="1"/>
</dbReference>
<evidence type="ECO:0000256" key="11">
    <source>
        <dbReference type="ARBA" id="ARBA00050113"/>
    </source>
</evidence>
<comment type="subcellular location">
    <subcellularLocation>
        <location evidence="3">Cytoplasm</location>
    </subcellularLocation>
    <subcellularLocation>
        <location evidence="2">Nucleus</location>
    </subcellularLocation>
</comment>
<dbReference type="EC" id="3.5.4.1" evidence="14"/>
<keyword evidence="7" id="KW-0479">Metal-binding</keyword>
<evidence type="ECO:0000256" key="7">
    <source>
        <dbReference type="ARBA" id="ARBA00022723"/>
    </source>
</evidence>
<evidence type="ECO:0000256" key="3">
    <source>
        <dbReference type="ARBA" id="ARBA00004496"/>
    </source>
</evidence>
<evidence type="ECO:0000256" key="10">
    <source>
        <dbReference type="ARBA" id="ARBA00023242"/>
    </source>
</evidence>
<evidence type="ECO:0000256" key="4">
    <source>
        <dbReference type="ARBA" id="ARBA00006576"/>
    </source>
</evidence>
<dbReference type="GO" id="GO:0046872">
    <property type="term" value="F:metal ion binding"/>
    <property type="evidence" value="ECO:0007669"/>
    <property type="project" value="UniProtKB-KW"/>
</dbReference>
<evidence type="ECO:0000256" key="9">
    <source>
        <dbReference type="ARBA" id="ARBA00022833"/>
    </source>
</evidence>
<dbReference type="Pfam" id="PF00383">
    <property type="entry name" value="dCMP_cyt_deam_1"/>
    <property type="match status" value="1"/>
</dbReference>
<evidence type="ECO:0000256" key="12">
    <source>
        <dbReference type="ARBA" id="ARBA00056232"/>
    </source>
</evidence>
<gene>
    <name evidence="19" type="ORF">K489DRAFT_383531</name>
</gene>
<name>A0A6J3LZB2_9PEZI</name>
<dbReference type="GO" id="GO:0005737">
    <property type="term" value="C:cytoplasm"/>
    <property type="evidence" value="ECO:0007669"/>
    <property type="project" value="UniProtKB-SubCell"/>
</dbReference>
<evidence type="ECO:0000256" key="15">
    <source>
        <dbReference type="ARBA" id="ARBA00074321"/>
    </source>
</evidence>
<comment type="similarity">
    <text evidence="4">Belongs to the cytidine and deoxycytidylate deaminase family.</text>
</comment>
<evidence type="ECO:0000256" key="2">
    <source>
        <dbReference type="ARBA" id="ARBA00004123"/>
    </source>
</evidence>
<evidence type="ECO:0000256" key="14">
    <source>
        <dbReference type="ARBA" id="ARBA00066550"/>
    </source>
</evidence>
<dbReference type="OrthoDB" id="408702at2759"/>
<dbReference type="AlphaFoldDB" id="A0A6J3LZB2"/>
<keyword evidence="6" id="KW-0963">Cytoplasm</keyword>
<dbReference type="Gene3D" id="3.40.140.10">
    <property type="entry name" value="Cytidine Deaminase, domain 2"/>
    <property type="match status" value="1"/>
</dbReference>
<comment type="cofactor">
    <cofactor evidence="1">
        <name>Zn(2+)</name>
        <dbReference type="ChEBI" id="CHEBI:29105"/>
    </cofactor>
</comment>
<evidence type="ECO:0000256" key="8">
    <source>
        <dbReference type="ARBA" id="ARBA00022801"/>
    </source>
</evidence>
<evidence type="ECO:0000256" key="6">
    <source>
        <dbReference type="ARBA" id="ARBA00022490"/>
    </source>
</evidence>
<evidence type="ECO:0000256" key="16">
    <source>
        <dbReference type="ARBA" id="ARBA00084039"/>
    </source>
</evidence>
<dbReference type="InterPro" id="IPR002125">
    <property type="entry name" value="CMP_dCMP_dom"/>
</dbReference>
<keyword evidence="9" id="KW-0862">Zinc</keyword>
<evidence type="ECO:0000313" key="19">
    <source>
        <dbReference type="RefSeq" id="XP_033457013.1"/>
    </source>
</evidence>
<reference evidence="19" key="1">
    <citation type="submission" date="2020-01" db="EMBL/GenBank/DDBJ databases">
        <authorList>
            <consortium name="DOE Joint Genome Institute"/>
            <person name="Haridas S."/>
            <person name="Albert R."/>
            <person name="Binder M."/>
            <person name="Bloem J."/>
            <person name="Labutti K."/>
            <person name="Salamov A."/>
            <person name="Andreopoulos B."/>
            <person name="Baker S.E."/>
            <person name="Barry K."/>
            <person name="Bills G."/>
            <person name="Bluhm B.H."/>
            <person name="Cannon C."/>
            <person name="Castanera R."/>
            <person name="Culley D.E."/>
            <person name="Daum C."/>
            <person name="Ezra D."/>
            <person name="Gonzalez J.B."/>
            <person name="Henrissat B."/>
            <person name="Kuo A."/>
            <person name="Liang C."/>
            <person name="Lipzen A."/>
            <person name="Lutzoni F."/>
            <person name="Magnuson J."/>
            <person name="Mondo S."/>
            <person name="Nolan M."/>
            <person name="Ohm R."/>
            <person name="Pangilinan J."/>
            <person name="Park H.-J."/>
            <person name="Ramirez L."/>
            <person name="Alfaro M."/>
            <person name="Sun H."/>
            <person name="Tritt A."/>
            <person name="Yoshinaga Y."/>
            <person name="Zwiers L.-H."/>
            <person name="Turgeon B.G."/>
            <person name="Goodwin S.B."/>
            <person name="Spatafora J.W."/>
            <person name="Crous P.W."/>
            <person name="Grigoriev I.V."/>
        </authorList>
    </citation>
    <scope>NUCLEOTIDE SEQUENCE</scope>
    <source>
        <strain evidence="19">CBS 342.82</strain>
    </source>
</reference>
<evidence type="ECO:0000313" key="18">
    <source>
        <dbReference type="Proteomes" id="UP000504637"/>
    </source>
</evidence>
<dbReference type="InterPro" id="IPR016193">
    <property type="entry name" value="Cytidine_deaminase-like"/>
</dbReference>
<dbReference type="FunFam" id="3.40.140.10:FF:000016">
    <property type="entry name" value="Cytosine deaminase"/>
    <property type="match status" value="1"/>
</dbReference>
<evidence type="ECO:0000256" key="13">
    <source>
        <dbReference type="ARBA" id="ARBA00060700"/>
    </source>
</evidence>
<dbReference type="CDD" id="cd01285">
    <property type="entry name" value="nucleoside_deaminase"/>
    <property type="match status" value="1"/>
</dbReference>
<evidence type="ECO:0000259" key="17">
    <source>
        <dbReference type="PROSITE" id="PS51747"/>
    </source>
</evidence>
<proteinExistence type="inferred from homology"/>
<comment type="pathway">
    <text evidence="13">Pyrimidine metabolism; UMP biosynthesis via salvage pathway; uracil from cytosine: step 1/1.</text>
</comment>
<dbReference type="GO" id="GO:0004131">
    <property type="term" value="F:cytosine deaminase activity"/>
    <property type="evidence" value="ECO:0007669"/>
    <property type="project" value="UniProtKB-EC"/>
</dbReference>
<dbReference type="PANTHER" id="PTHR11079:SF190">
    <property type="entry name" value="CYTOSINE DEAMINASE"/>
    <property type="match status" value="1"/>
</dbReference>
<feature type="domain" description="CMP/dCMP-type deaminase" evidence="17">
    <location>
        <begin position="2"/>
        <end position="111"/>
    </location>
</feature>
<dbReference type="Proteomes" id="UP000504637">
    <property type="component" value="Unplaced"/>
</dbReference>
<accession>A0A6J3LZB2</accession>
<reference evidence="19" key="3">
    <citation type="submission" date="2025-08" db="UniProtKB">
        <authorList>
            <consortium name="RefSeq"/>
        </authorList>
    </citation>
    <scope>IDENTIFICATION</scope>
    <source>
        <strain evidence="19">CBS 342.82</strain>
    </source>
</reference>
<comment type="subunit">
    <text evidence="5">Homodimer.</text>
</comment>
<dbReference type="GO" id="GO:0008835">
    <property type="term" value="F:diaminohydroxyphosphoribosylaminopyrimidine deaminase activity"/>
    <property type="evidence" value="ECO:0007669"/>
    <property type="project" value="TreeGrafter"/>
</dbReference>
<comment type="catalytic activity">
    <reaction evidence="11">
        <text>cytosine + H2O + H(+) = uracil + NH4(+)</text>
        <dbReference type="Rhea" id="RHEA:20605"/>
        <dbReference type="ChEBI" id="CHEBI:15377"/>
        <dbReference type="ChEBI" id="CHEBI:15378"/>
        <dbReference type="ChEBI" id="CHEBI:16040"/>
        <dbReference type="ChEBI" id="CHEBI:17568"/>
        <dbReference type="ChEBI" id="CHEBI:28938"/>
        <dbReference type="EC" id="3.5.4.1"/>
    </reaction>
</comment>
<evidence type="ECO:0000256" key="1">
    <source>
        <dbReference type="ARBA" id="ARBA00001947"/>
    </source>
</evidence>
<dbReference type="PROSITE" id="PS51747">
    <property type="entry name" value="CYT_DCMP_DEAMINASES_2"/>
    <property type="match status" value="1"/>
</dbReference>
<protein>
    <recommendedName>
        <fullName evidence="15">Cytosine deaminase</fullName>
        <ecNumber evidence="14">3.5.4.1</ecNumber>
    </recommendedName>
    <alternativeName>
        <fullName evidence="16">Cytosine aminohydrolase</fullName>
    </alternativeName>
</protein>
<dbReference type="RefSeq" id="XP_033457013.1">
    <property type="nucleotide sequence ID" value="XM_033605626.1"/>
</dbReference>
<comment type="function">
    <text evidence="12">Catalyzes the hydrolytic deamination of cytosine to uracil or 5-methylcytosine to thymine. Is involved in the pyrimidine salvage pathway, which allows the cell to utilize cytosine for pyrimidine nucleotide synthesis.</text>
</comment>
<sequence length="145" mass="15716">MSVNDEGARIAFEEAEAGLAEGGIPVGSAIVGSDGKILGRGRNLRVQNGSPILHGETAAFDSARHLRNSDWKGATLYTTLSPCPMCAGAMVLFGIKKVVIAENSHMSGREEFLRSHGMEVVVLNDQKCVGLLNEFIEKYPEHWEF</sequence>
<evidence type="ECO:0000256" key="5">
    <source>
        <dbReference type="ARBA" id="ARBA00011738"/>
    </source>
</evidence>
<keyword evidence="18" id="KW-1185">Reference proteome</keyword>
<organism evidence="19">
    <name type="scientific">Dissoconium aciculare CBS 342.82</name>
    <dbReference type="NCBI Taxonomy" id="1314786"/>
    <lineage>
        <taxon>Eukaryota</taxon>
        <taxon>Fungi</taxon>
        <taxon>Dikarya</taxon>
        <taxon>Ascomycota</taxon>
        <taxon>Pezizomycotina</taxon>
        <taxon>Dothideomycetes</taxon>
        <taxon>Dothideomycetidae</taxon>
        <taxon>Mycosphaerellales</taxon>
        <taxon>Dissoconiaceae</taxon>
        <taxon>Dissoconium</taxon>
    </lineage>
</organism>
<keyword evidence="10" id="KW-0539">Nucleus</keyword>
<dbReference type="GeneID" id="54363426"/>